<accession>A0ABM9PKH1</accession>
<name>A0ABM9PKH1_9FLAO</name>
<dbReference type="PROSITE" id="PS51352">
    <property type="entry name" value="THIOREDOXIN_2"/>
    <property type="match status" value="1"/>
</dbReference>
<comment type="caution">
    <text evidence="2">The sequence shown here is derived from an EMBL/GenBank/DDBJ whole genome shotgun (WGS) entry which is preliminary data.</text>
</comment>
<feature type="domain" description="Thioredoxin" evidence="1">
    <location>
        <begin position="22"/>
        <end position="162"/>
    </location>
</feature>
<dbReference type="SUPFAM" id="SSF52833">
    <property type="entry name" value="Thioredoxin-like"/>
    <property type="match status" value="1"/>
</dbReference>
<dbReference type="InterPro" id="IPR036249">
    <property type="entry name" value="Thioredoxin-like_sf"/>
</dbReference>
<dbReference type="RefSeq" id="WP_348704323.1">
    <property type="nucleotide sequence ID" value="NZ_CAXIYA010000022.1"/>
</dbReference>
<dbReference type="EMBL" id="CAXJRC010000011">
    <property type="protein sequence ID" value="CAL2106147.1"/>
    <property type="molecule type" value="Genomic_DNA"/>
</dbReference>
<dbReference type="Gene3D" id="3.40.30.10">
    <property type="entry name" value="Glutaredoxin"/>
    <property type="match status" value="1"/>
</dbReference>
<protein>
    <submittedName>
        <fullName evidence="2">TlpA family protein disulfide reductase</fullName>
    </submittedName>
</protein>
<dbReference type="CDD" id="cd02966">
    <property type="entry name" value="TlpA_like_family"/>
    <property type="match status" value="1"/>
</dbReference>
<dbReference type="InterPro" id="IPR050553">
    <property type="entry name" value="Thioredoxin_ResA/DsbE_sf"/>
</dbReference>
<dbReference type="PANTHER" id="PTHR42852:SF13">
    <property type="entry name" value="PROTEIN DIPZ"/>
    <property type="match status" value="1"/>
</dbReference>
<dbReference type="Pfam" id="PF13905">
    <property type="entry name" value="Thioredoxin_8"/>
    <property type="match status" value="1"/>
</dbReference>
<proteinExistence type="predicted"/>
<dbReference type="InterPro" id="IPR013766">
    <property type="entry name" value="Thioredoxin_domain"/>
</dbReference>
<gene>
    <name evidence="2" type="ORF">T190115A13A_10303</name>
</gene>
<keyword evidence="3" id="KW-1185">Reference proteome</keyword>
<evidence type="ECO:0000313" key="3">
    <source>
        <dbReference type="Proteomes" id="UP001497602"/>
    </source>
</evidence>
<organism evidence="2 3">
    <name type="scientific">Tenacibaculum vairaonense</name>
    <dbReference type="NCBI Taxonomy" id="3137860"/>
    <lineage>
        <taxon>Bacteria</taxon>
        <taxon>Pseudomonadati</taxon>
        <taxon>Bacteroidota</taxon>
        <taxon>Flavobacteriia</taxon>
        <taxon>Flavobacteriales</taxon>
        <taxon>Flavobacteriaceae</taxon>
        <taxon>Tenacibaculum</taxon>
    </lineage>
</organism>
<evidence type="ECO:0000313" key="2">
    <source>
        <dbReference type="EMBL" id="CAL2106147.1"/>
    </source>
</evidence>
<dbReference type="PANTHER" id="PTHR42852">
    <property type="entry name" value="THIOL:DISULFIDE INTERCHANGE PROTEIN DSBE"/>
    <property type="match status" value="1"/>
</dbReference>
<reference evidence="2 3" key="1">
    <citation type="submission" date="2024-05" db="EMBL/GenBank/DDBJ databases">
        <authorList>
            <person name="Duchaud E."/>
        </authorList>
    </citation>
    <scope>NUCLEOTIDE SEQUENCE [LARGE SCALE GENOMIC DNA]</scope>
    <source>
        <strain evidence="2">Ena-SAMPLE-TAB-13-05-2024-13:56:06:370-140305</strain>
    </source>
</reference>
<sequence length="162" mass="18790">MKKYILLLLITSLYSSCITNETAFSKKALADTFININNNEVAFNQILEENKGKIIVINVWASWCKDCLDSLPYLLELKEKYPQASYVFLSLDKSLEEWKESIERLNLSGNHYFMQSGWEGDFANFLQLRWIPRYLVVDETGGIKVFNATKSTDKQIEQSLKK</sequence>
<dbReference type="InterPro" id="IPR012336">
    <property type="entry name" value="Thioredoxin-like_fold"/>
</dbReference>
<evidence type="ECO:0000259" key="1">
    <source>
        <dbReference type="PROSITE" id="PS51352"/>
    </source>
</evidence>
<dbReference type="Proteomes" id="UP001497602">
    <property type="component" value="Unassembled WGS sequence"/>
</dbReference>